<sequence length="76" mass="8383">MGILPRWGSRANMMNKVKGHREGMDLEKVPGSCVRESSPSLLRLGVAHTKGRRRWSVKPGTVCVAGSREEGSRGFF</sequence>
<dbReference type="AlphaFoldDB" id="A6J0S1"/>
<reference evidence="1 2" key="1">
    <citation type="submission" date="2005-07" db="EMBL/GenBank/DDBJ databases">
        <authorList>
            <person name="Mural R.J."/>
            <person name="Li P.W."/>
            <person name="Adams M.D."/>
            <person name="Amanatides P.G."/>
            <person name="Baden-Tillson H."/>
            <person name="Barnstead M."/>
            <person name="Chin S.H."/>
            <person name="Dew I."/>
            <person name="Evans C.A."/>
            <person name="Ferriera S."/>
            <person name="Flanigan M."/>
            <person name="Fosler C."/>
            <person name="Glodek A."/>
            <person name="Gu Z."/>
            <person name="Holt R.A."/>
            <person name="Jennings D."/>
            <person name="Kraft C.L."/>
            <person name="Lu F."/>
            <person name="Nguyen T."/>
            <person name="Nusskern D.R."/>
            <person name="Pfannkoch C.M."/>
            <person name="Sitter C."/>
            <person name="Sutton G.G."/>
            <person name="Venter J.C."/>
            <person name="Wang Z."/>
            <person name="Woodage T."/>
            <person name="Zheng X.H."/>
            <person name="Zhong F."/>
        </authorList>
    </citation>
    <scope>NUCLEOTIDE SEQUENCE [LARGE SCALE GENOMIC DNA]</scope>
    <source>
        <strain>BN</strain>
        <strain evidence="2">Sprague-Dawley</strain>
    </source>
</reference>
<organism evidence="1 2">
    <name type="scientific">Rattus norvegicus</name>
    <name type="common">Rat</name>
    <dbReference type="NCBI Taxonomy" id="10116"/>
    <lineage>
        <taxon>Eukaryota</taxon>
        <taxon>Metazoa</taxon>
        <taxon>Chordata</taxon>
        <taxon>Craniata</taxon>
        <taxon>Vertebrata</taxon>
        <taxon>Euteleostomi</taxon>
        <taxon>Mammalia</taxon>
        <taxon>Eutheria</taxon>
        <taxon>Euarchontoglires</taxon>
        <taxon>Glires</taxon>
        <taxon>Rodentia</taxon>
        <taxon>Myomorpha</taxon>
        <taxon>Muroidea</taxon>
        <taxon>Muridae</taxon>
        <taxon>Murinae</taxon>
        <taxon>Rattus</taxon>
    </lineage>
</organism>
<dbReference type="Proteomes" id="UP000234681">
    <property type="component" value="Chromosome 12"/>
</dbReference>
<gene>
    <name evidence="1" type="ORF">rCG_21546</name>
</gene>
<name>A6J0S1_RAT</name>
<proteinExistence type="predicted"/>
<protein>
    <submittedName>
        <fullName evidence="1">RCG21546, isoform CRA_c</fullName>
    </submittedName>
</protein>
<dbReference type="EMBL" id="CH473973">
    <property type="protein sequence ID" value="EDM13510.1"/>
    <property type="molecule type" value="Genomic_DNA"/>
</dbReference>
<evidence type="ECO:0000313" key="2">
    <source>
        <dbReference type="Proteomes" id="UP000234681"/>
    </source>
</evidence>
<evidence type="ECO:0000313" key="1">
    <source>
        <dbReference type="EMBL" id="EDM13510.1"/>
    </source>
</evidence>
<accession>A6J0S1</accession>